<dbReference type="WBParaSite" id="SSLN_0000430101-mRNA-1">
    <property type="protein sequence ID" value="SSLN_0000430101-mRNA-1"/>
    <property type="gene ID" value="SSLN_0000430101"/>
</dbReference>
<keyword evidence="3" id="KW-1185">Reference proteome</keyword>
<reference evidence="2 3" key="2">
    <citation type="submission" date="2018-11" db="EMBL/GenBank/DDBJ databases">
        <authorList>
            <consortium name="Pathogen Informatics"/>
        </authorList>
    </citation>
    <scope>NUCLEOTIDE SEQUENCE [LARGE SCALE GENOMIC DNA]</scope>
    <source>
        <strain evidence="2 3">NST_G2</strain>
    </source>
</reference>
<evidence type="ECO:0000256" key="1">
    <source>
        <dbReference type="SAM" id="MobiDB-lite"/>
    </source>
</evidence>
<gene>
    <name evidence="2" type="ORF">SSLN_LOCUS4157</name>
</gene>
<dbReference type="AlphaFoldDB" id="A0A183SIV9"/>
<organism evidence="4">
    <name type="scientific">Schistocephalus solidus</name>
    <name type="common">Tapeworm</name>
    <dbReference type="NCBI Taxonomy" id="70667"/>
    <lineage>
        <taxon>Eukaryota</taxon>
        <taxon>Metazoa</taxon>
        <taxon>Spiralia</taxon>
        <taxon>Lophotrochozoa</taxon>
        <taxon>Platyhelminthes</taxon>
        <taxon>Cestoda</taxon>
        <taxon>Eucestoda</taxon>
        <taxon>Diphyllobothriidea</taxon>
        <taxon>Diphyllobothriidae</taxon>
        <taxon>Schistocephalus</taxon>
    </lineage>
</organism>
<feature type="compositionally biased region" description="Basic and acidic residues" evidence="1">
    <location>
        <begin position="25"/>
        <end position="36"/>
    </location>
</feature>
<reference evidence="4" key="1">
    <citation type="submission" date="2016-06" db="UniProtKB">
        <authorList>
            <consortium name="WormBaseParasite"/>
        </authorList>
    </citation>
    <scope>IDENTIFICATION</scope>
</reference>
<name>A0A183SIV9_SCHSO</name>
<accession>A0A183SIV9</accession>
<dbReference type="Proteomes" id="UP000275846">
    <property type="component" value="Unassembled WGS sequence"/>
</dbReference>
<sequence length="164" mass="18247">MILKYMAIVKEQQKSLQKQLQQQKESGEGRGLDHGKSFNQQEHPVNATKPTFEDFLTNDQHGVDAEDYSPLQDLRIRDPVLPSQMQYSVEAAEMEVIQLPGLVRVDGPGLRSVKECRQDDSLVHLQFGVQVNTLAIPHGGLQLAEDLTSFGDPLGNLVIDSRVA</sequence>
<protein>
    <submittedName>
        <fullName evidence="4">Kinesin motor domain-containing protein</fullName>
    </submittedName>
</protein>
<evidence type="ECO:0000313" key="2">
    <source>
        <dbReference type="EMBL" id="VDL90542.1"/>
    </source>
</evidence>
<feature type="region of interest" description="Disordered" evidence="1">
    <location>
        <begin position="18"/>
        <end position="47"/>
    </location>
</feature>
<evidence type="ECO:0000313" key="3">
    <source>
        <dbReference type="Proteomes" id="UP000275846"/>
    </source>
</evidence>
<proteinExistence type="predicted"/>
<dbReference type="EMBL" id="UYSU01032766">
    <property type="protein sequence ID" value="VDL90542.1"/>
    <property type="molecule type" value="Genomic_DNA"/>
</dbReference>
<evidence type="ECO:0000313" key="4">
    <source>
        <dbReference type="WBParaSite" id="SSLN_0000430101-mRNA-1"/>
    </source>
</evidence>